<keyword evidence="3" id="KW-1185">Reference proteome</keyword>
<gene>
    <name evidence="2" type="ORF">TIFTF001_018482</name>
</gene>
<dbReference type="PANTHER" id="PTHR34119">
    <property type="entry name" value="HYDROXYPROLINE-RICH GLYCOPROTEIN-LIKE"/>
    <property type="match status" value="1"/>
</dbReference>
<sequence>MKTSLRKLRGFALNKQGAKDRRDLRPLPQLDELAQAYQDMQDMRDCYDGLLSSAAATANSAYEFSESLREMGACLLEKTALNDDEESGKVLLMLGKVQYELQKLVDGYRSHIFQTITVPSESLLNELRTVEEMKRQCDEKRDVYEYMKSRQREKGRSRRESFSMQQLQMARDEYDEEATLFVFRLKSLKRGQSRSLLTQAARHHAAQLDQVDLTFPKVAKEEDPKSNLDRIHKSYFPFRGRTGSQSAPLFAESKVDPAEKLRQLRPSLSRKFHSYVLPTPIDTKGSVSTGSGNHVNNMVHTSLSERTQNLWHSTPLEPKKYEKIMADAKGPPPTVVEVQSVLEESNNNIASTLLPPPLFNGSIFSRHDQLVVSHSKKIKRQAFSGPLTSKPRPTKPGALKHPHLFSGPLLRNPVPQPSSSPPKASPGTSPPFMSSPKISELHELPRPPAGSVQSSRSSVLVGYSGPLLSRAQVSSTKTGRKAPLPIPPQSIPRSFSVPRIVDLHVPKPMEVSPNSQIAEDLVSPPLSPIILSNN</sequence>
<dbReference type="SUPFAM" id="SSF103657">
    <property type="entry name" value="BAR/IMD domain-like"/>
    <property type="match status" value="1"/>
</dbReference>
<dbReference type="CDD" id="cd07307">
    <property type="entry name" value="BAR"/>
    <property type="match status" value="1"/>
</dbReference>
<dbReference type="Gene3D" id="1.20.1270.60">
    <property type="entry name" value="Arfaptin homology (AH) domain/BAR domain"/>
    <property type="match status" value="1"/>
</dbReference>
<dbReference type="Proteomes" id="UP001187192">
    <property type="component" value="Unassembled WGS sequence"/>
</dbReference>
<evidence type="ECO:0000313" key="3">
    <source>
        <dbReference type="Proteomes" id="UP001187192"/>
    </source>
</evidence>
<accession>A0AA88A9U8</accession>
<dbReference type="InterPro" id="IPR037488">
    <property type="entry name" value="At2g33490-like"/>
</dbReference>
<name>A0AA88A9U8_FICCA</name>
<organism evidence="2 3">
    <name type="scientific">Ficus carica</name>
    <name type="common">Common fig</name>
    <dbReference type="NCBI Taxonomy" id="3494"/>
    <lineage>
        <taxon>Eukaryota</taxon>
        <taxon>Viridiplantae</taxon>
        <taxon>Streptophyta</taxon>
        <taxon>Embryophyta</taxon>
        <taxon>Tracheophyta</taxon>
        <taxon>Spermatophyta</taxon>
        <taxon>Magnoliopsida</taxon>
        <taxon>eudicotyledons</taxon>
        <taxon>Gunneridae</taxon>
        <taxon>Pentapetalae</taxon>
        <taxon>rosids</taxon>
        <taxon>fabids</taxon>
        <taxon>Rosales</taxon>
        <taxon>Moraceae</taxon>
        <taxon>Ficeae</taxon>
        <taxon>Ficus</taxon>
    </lineage>
</organism>
<evidence type="ECO:0000313" key="2">
    <source>
        <dbReference type="EMBL" id="GMN49322.1"/>
    </source>
</evidence>
<protein>
    <recommendedName>
        <fullName evidence="4">BAR domain-containing protein</fullName>
    </recommendedName>
</protein>
<feature type="compositionally biased region" description="Pro residues" evidence="1">
    <location>
        <begin position="414"/>
        <end position="424"/>
    </location>
</feature>
<dbReference type="EMBL" id="BTGU01000030">
    <property type="protein sequence ID" value="GMN49322.1"/>
    <property type="molecule type" value="Genomic_DNA"/>
</dbReference>
<feature type="region of interest" description="Disordered" evidence="1">
    <location>
        <begin position="381"/>
        <end position="457"/>
    </location>
</feature>
<comment type="caution">
    <text evidence="2">The sequence shown here is derived from an EMBL/GenBank/DDBJ whole genome shotgun (WGS) entry which is preliminary data.</text>
</comment>
<dbReference type="AlphaFoldDB" id="A0AA88A9U8"/>
<reference evidence="2" key="1">
    <citation type="submission" date="2023-07" db="EMBL/GenBank/DDBJ databases">
        <title>draft genome sequence of fig (Ficus carica).</title>
        <authorList>
            <person name="Takahashi T."/>
            <person name="Nishimura K."/>
        </authorList>
    </citation>
    <scope>NUCLEOTIDE SEQUENCE</scope>
</reference>
<dbReference type="InterPro" id="IPR027267">
    <property type="entry name" value="AH/BAR_dom_sf"/>
</dbReference>
<evidence type="ECO:0000256" key="1">
    <source>
        <dbReference type="SAM" id="MobiDB-lite"/>
    </source>
</evidence>
<evidence type="ECO:0008006" key="4">
    <source>
        <dbReference type="Google" id="ProtNLM"/>
    </source>
</evidence>
<dbReference type="PANTHER" id="PTHR34119:SF1">
    <property type="entry name" value="OS04G0394700 PROTEIN"/>
    <property type="match status" value="1"/>
</dbReference>
<feature type="region of interest" description="Disordered" evidence="1">
    <location>
        <begin position="471"/>
        <end position="491"/>
    </location>
</feature>
<proteinExistence type="predicted"/>